<reference evidence="2" key="1">
    <citation type="journal article" date="2011" name="Nat. Genet.">
        <title>The Arabidopsis lyrata genome sequence and the basis of rapid genome size change.</title>
        <authorList>
            <person name="Hu T.T."/>
            <person name="Pattyn P."/>
            <person name="Bakker E.G."/>
            <person name="Cao J."/>
            <person name="Cheng J.-F."/>
            <person name="Clark R.M."/>
            <person name="Fahlgren N."/>
            <person name="Fawcett J.A."/>
            <person name="Grimwood J."/>
            <person name="Gundlach H."/>
            <person name="Haberer G."/>
            <person name="Hollister J.D."/>
            <person name="Ossowski S."/>
            <person name="Ottilar R.P."/>
            <person name="Salamov A.A."/>
            <person name="Schneeberger K."/>
            <person name="Spannagl M."/>
            <person name="Wang X."/>
            <person name="Yang L."/>
            <person name="Nasrallah M.E."/>
            <person name="Bergelson J."/>
            <person name="Carrington J.C."/>
            <person name="Gaut B.S."/>
            <person name="Schmutz J."/>
            <person name="Mayer K.F.X."/>
            <person name="Van de Peer Y."/>
            <person name="Grigoriev I.V."/>
            <person name="Nordborg M."/>
            <person name="Weigel D."/>
            <person name="Guo Y.-L."/>
        </authorList>
    </citation>
    <scope>NUCLEOTIDE SEQUENCE [LARGE SCALE GENOMIC DNA]</scope>
    <source>
        <strain evidence="2">cv. MN47</strain>
    </source>
</reference>
<protein>
    <submittedName>
        <fullName evidence="1">Predicted protein</fullName>
    </submittedName>
</protein>
<keyword evidence="2" id="KW-1185">Reference proteome</keyword>
<evidence type="ECO:0000313" key="2">
    <source>
        <dbReference type="Proteomes" id="UP000008694"/>
    </source>
</evidence>
<proteinExistence type="predicted"/>
<accession>D7LPB5</accession>
<dbReference type="EMBL" id="GL348717">
    <property type="protein sequence ID" value="EFH51834.1"/>
    <property type="molecule type" value="Genomic_DNA"/>
</dbReference>
<dbReference type="Proteomes" id="UP000008694">
    <property type="component" value="Unassembled WGS sequence"/>
</dbReference>
<sequence length="76" mass="8523">MIRIRVKVPRVDMCPNVRRRRFATIVTGHILDLAQRRRRTSDPSSLTLSIGSTAADLQDFAATVLKFPAIDSNESL</sequence>
<dbReference type="Gramene" id="scaffold_501072.1">
    <property type="protein sequence ID" value="scaffold_501072.1"/>
    <property type="gene ID" value="scaffold_501072.1"/>
</dbReference>
<name>D7LPB5_ARALL</name>
<organism evidence="2">
    <name type="scientific">Arabidopsis lyrata subsp. lyrata</name>
    <name type="common">Lyre-leaved rock-cress</name>
    <dbReference type="NCBI Taxonomy" id="81972"/>
    <lineage>
        <taxon>Eukaryota</taxon>
        <taxon>Viridiplantae</taxon>
        <taxon>Streptophyta</taxon>
        <taxon>Embryophyta</taxon>
        <taxon>Tracheophyta</taxon>
        <taxon>Spermatophyta</taxon>
        <taxon>Magnoliopsida</taxon>
        <taxon>eudicotyledons</taxon>
        <taxon>Gunneridae</taxon>
        <taxon>Pentapetalae</taxon>
        <taxon>rosids</taxon>
        <taxon>malvids</taxon>
        <taxon>Brassicales</taxon>
        <taxon>Brassicaceae</taxon>
        <taxon>Camelineae</taxon>
        <taxon>Arabidopsis</taxon>
    </lineage>
</organism>
<gene>
    <name evidence="1" type="ORF">ARALYDRAFT_905368</name>
</gene>
<evidence type="ECO:0000313" key="1">
    <source>
        <dbReference type="EMBL" id="EFH51834.1"/>
    </source>
</evidence>
<dbReference type="HOGENOM" id="CLU_2657832_0_0_1"/>
<dbReference type="AlphaFoldDB" id="D7LPB5"/>